<evidence type="ECO:0008006" key="4">
    <source>
        <dbReference type="Google" id="ProtNLM"/>
    </source>
</evidence>
<organism evidence="2 3">
    <name type="scientific">Salinivibrio kushneri</name>
    <dbReference type="NCBI Taxonomy" id="1908198"/>
    <lineage>
        <taxon>Bacteria</taxon>
        <taxon>Pseudomonadati</taxon>
        <taxon>Pseudomonadota</taxon>
        <taxon>Gammaproteobacteria</taxon>
        <taxon>Vibrionales</taxon>
        <taxon>Vibrionaceae</taxon>
        <taxon>Salinivibrio</taxon>
    </lineage>
</organism>
<accession>A0AB36K537</accession>
<reference evidence="2 3" key="1">
    <citation type="journal article" date="2017" name="Genome Announc.">
        <title>Draft Genome Sequences of Salinivibrio proteolyticus, Salinivibrio sharmensis, Salinivibrio siamensis, Salinivibrio costicola subsp. alcaliphilus, Salinivibrio costicola subsp. vallismortis, and 29 New Isolates Belonging to the Genus Salinivibrio.</title>
        <authorList>
            <person name="Lopez-Hermoso C."/>
            <person name="de la Haba R.R."/>
            <person name="Sanchez-Porro C."/>
            <person name="Bayliss S.C."/>
            <person name="Feil E.J."/>
            <person name="Ventosa A."/>
        </authorList>
    </citation>
    <scope>NUCLEOTIDE SEQUENCE [LARGE SCALE GENOMIC DNA]</scope>
    <source>
        <strain evidence="2 3">IC202</strain>
    </source>
</reference>
<dbReference type="InterPro" id="IPR019670">
    <property type="entry name" value="DUF2523"/>
</dbReference>
<dbReference type="EMBL" id="MUEO01000036">
    <property type="protein sequence ID" value="OOE42698.1"/>
    <property type="molecule type" value="Genomic_DNA"/>
</dbReference>
<feature type="transmembrane region" description="Helical" evidence="1">
    <location>
        <begin position="65"/>
        <end position="89"/>
    </location>
</feature>
<evidence type="ECO:0000313" key="3">
    <source>
        <dbReference type="Proteomes" id="UP000188726"/>
    </source>
</evidence>
<dbReference type="Pfam" id="PF10734">
    <property type="entry name" value="DUF2523"/>
    <property type="match status" value="1"/>
</dbReference>
<protein>
    <recommendedName>
        <fullName evidence="4">DUF2523 domain-containing protein</fullName>
    </recommendedName>
</protein>
<keyword evidence="1" id="KW-1133">Transmembrane helix</keyword>
<evidence type="ECO:0000256" key="1">
    <source>
        <dbReference type="SAM" id="Phobius"/>
    </source>
</evidence>
<sequence>MPALFYSMGAFLLAMAPKLIKFFTAHAAVALGFSLVAFTGLDLGIDQLTSYIQDNMSGLPADMSAILGLLGLDTGINIILSTLVWIMTYKGLSGARSYRSSWRKPGAFGG</sequence>
<dbReference type="AlphaFoldDB" id="A0AB36K537"/>
<evidence type="ECO:0000313" key="2">
    <source>
        <dbReference type="EMBL" id="OOE42698.1"/>
    </source>
</evidence>
<gene>
    <name evidence="2" type="ORF">BZG09_12735</name>
</gene>
<keyword evidence="1" id="KW-0472">Membrane</keyword>
<name>A0AB36K537_9GAMM</name>
<dbReference type="Proteomes" id="UP000188726">
    <property type="component" value="Unassembled WGS sequence"/>
</dbReference>
<comment type="caution">
    <text evidence="2">The sequence shown here is derived from an EMBL/GenBank/DDBJ whole genome shotgun (WGS) entry which is preliminary data.</text>
</comment>
<dbReference type="RefSeq" id="WP_077459058.1">
    <property type="nucleotide sequence ID" value="NZ_MUEO01000036.1"/>
</dbReference>
<proteinExistence type="predicted"/>
<keyword evidence="1" id="KW-0812">Transmembrane</keyword>